<evidence type="ECO:0000313" key="3">
    <source>
        <dbReference type="WBParaSite" id="PTRK_0000545900.1"/>
    </source>
</evidence>
<sequence length="184" mass="20735">MFIALAIYYVFAVEAPSGLPGSLLDKDEIPSLFFDSKTKAIHCNTHDISIYTTFGLIFLLFFLNYLVIVRYLRKYKKYIAEYSGIMSERTLEINKCFMIILFLQSIVPIISCGIPVIIFLFLIIVTKSESLGVLGTLTINILMISPTINSILFLALVPRNRKIICGLVSKCLSNFKQCPKISGM</sequence>
<dbReference type="AlphaFoldDB" id="A0A0N4ZD34"/>
<accession>A0A0N4ZD34</accession>
<dbReference type="WBParaSite" id="PTRK_0000545900.1">
    <property type="protein sequence ID" value="PTRK_0000545900.1"/>
    <property type="gene ID" value="PTRK_0000545900"/>
</dbReference>
<proteinExistence type="predicted"/>
<keyword evidence="1" id="KW-0812">Transmembrane</keyword>
<dbReference type="Proteomes" id="UP000038045">
    <property type="component" value="Unplaced"/>
</dbReference>
<organism evidence="2 3">
    <name type="scientific">Parastrongyloides trichosuri</name>
    <name type="common">Possum-specific nematode worm</name>
    <dbReference type="NCBI Taxonomy" id="131310"/>
    <lineage>
        <taxon>Eukaryota</taxon>
        <taxon>Metazoa</taxon>
        <taxon>Ecdysozoa</taxon>
        <taxon>Nematoda</taxon>
        <taxon>Chromadorea</taxon>
        <taxon>Rhabditida</taxon>
        <taxon>Tylenchina</taxon>
        <taxon>Panagrolaimomorpha</taxon>
        <taxon>Strongyloidoidea</taxon>
        <taxon>Strongyloididae</taxon>
        <taxon>Parastrongyloides</taxon>
    </lineage>
</organism>
<evidence type="ECO:0000256" key="1">
    <source>
        <dbReference type="SAM" id="Phobius"/>
    </source>
</evidence>
<dbReference type="Pfam" id="PF10317">
    <property type="entry name" value="7TM_GPCR_Srd"/>
    <property type="match status" value="1"/>
</dbReference>
<protein>
    <submittedName>
        <fullName evidence="3">G_PROTEIN_RECEP_F1_2 domain-containing protein</fullName>
    </submittedName>
</protein>
<feature type="transmembrane region" description="Helical" evidence="1">
    <location>
        <begin position="48"/>
        <end position="68"/>
    </location>
</feature>
<keyword evidence="2" id="KW-1185">Reference proteome</keyword>
<evidence type="ECO:0000313" key="2">
    <source>
        <dbReference type="Proteomes" id="UP000038045"/>
    </source>
</evidence>
<name>A0A0N4ZD34_PARTI</name>
<feature type="transmembrane region" description="Helical" evidence="1">
    <location>
        <begin position="96"/>
        <end position="125"/>
    </location>
</feature>
<dbReference type="SUPFAM" id="SSF81321">
    <property type="entry name" value="Family A G protein-coupled receptor-like"/>
    <property type="match status" value="1"/>
</dbReference>
<keyword evidence="1" id="KW-1133">Transmembrane helix</keyword>
<reference evidence="3" key="1">
    <citation type="submission" date="2017-02" db="UniProtKB">
        <authorList>
            <consortium name="WormBaseParasite"/>
        </authorList>
    </citation>
    <scope>IDENTIFICATION</scope>
</reference>
<feature type="transmembrane region" description="Helical" evidence="1">
    <location>
        <begin position="131"/>
        <end position="157"/>
    </location>
</feature>
<dbReference type="InterPro" id="IPR019421">
    <property type="entry name" value="7TM_GPCR_serpentine_rcpt_Srd"/>
</dbReference>
<keyword evidence="1" id="KW-0472">Membrane</keyword>